<comment type="caution">
    <text evidence="2">The sequence shown here is derived from an EMBL/GenBank/DDBJ whole genome shotgun (WGS) entry which is preliminary data.</text>
</comment>
<proteinExistence type="predicted"/>
<dbReference type="InterPro" id="IPR050910">
    <property type="entry name" value="JMJD6_ArgDemeth/LysHydrox"/>
</dbReference>
<dbReference type="EMBL" id="LPBJ01000074">
    <property type="protein sequence ID" value="KVP94095.1"/>
    <property type="molecule type" value="Genomic_DNA"/>
</dbReference>
<name>A0AAW3MPB3_9BURK</name>
<dbReference type="InterPro" id="IPR041667">
    <property type="entry name" value="Cupin_8"/>
</dbReference>
<protein>
    <recommendedName>
        <fullName evidence="1">JmjC domain-containing protein</fullName>
    </recommendedName>
</protein>
<dbReference type="InterPro" id="IPR003347">
    <property type="entry name" value="JmjC_dom"/>
</dbReference>
<dbReference type="AlphaFoldDB" id="A0AAW3MPB3"/>
<feature type="domain" description="JmjC" evidence="1">
    <location>
        <begin position="105"/>
        <end position="254"/>
    </location>
</feature>
<dbReference type="GO" id="GO:0016706">
    <property type="term" value="F:2-oxoglutarate-dependent dioxygenase activity"/>
    <property type="evidence" value="ECO:0007669"/>
    <property type="project" value="TreeGrafter"/>
</dbReference>
<sequence>MSDSAQCQPPSQPIDVVFAPDRDTFERRYVQPAWPVLIRGATDAWPARGKWNADYLAATCGDALVCVSRRHGRDPRQMTLAAFLDYVRDTTDDDPLYLANWVFEHASRSLLDDYRNPPIFERLETRLPAHLRPRWRWMFIGPAGSGTPLHVDTLHTSAWNAALTGRKRWRFYSPDQVRFLYHGAVDSFAPDFAMHPLFARARAIECVQDPGDLVFTPSGWWHQVVNERAGISVTENFINRANLDHVKLAAQLANIPHLDEALAALR</sequence>
<dbReference type="RefSeq" id="WP_059802632.1">
    <property type="nucleotide sequence ID" value="NZ_LOYM01000041.1"/>
</dbReference>
<dbReference type="GO" id="GO:0005737">
    <property type="term" value="C:cytoplasm"/>
    <property type="evidence" value="ECO:0007669"/>
    <property type="project" value="TreeGrafter"/>
</dbReference>
<accession>A0AAW3MPB3</accession>
<keyword evidence="3" id="KW-1185">Reference proteome</keyword>
<evidence type="ECO:0000313" key="3">
    <source>
        <dbReference type="Proteomes" id="UP000056453"/>
    </source>
</evidence>
<dbReference type="PROSITE" id="PS51184">
    <property type="entry name" value="JMJC"/>
    <property type="match status" value="1"/>
</dbReference>
<evidence type="ECO:0000259" key="1">
    <source>
        <dbReference type="PROSITE" id="PS51184"/>
    </source>
</evidence>
<reference evidence="2 3" key="1">
    <citation type="submission" date="2015-11" db="EMBL/GenBank/DDBJ databases">
        <title>Expanding the genomic diversity of Burkholderia species for the development of highly accurate diagnostics.</title>
        <authorList>
            <person name="Sahl J."/>
            <person name="Keim P."/>
            <person name="Wagner D."/>
        </authorList>
    </citation>
    <scope>NUCLEOTIDE SEQUENCE [LARGE SCALE GENOMIC DNA]</scope>
    <source>
        <strain evidence="2 3">MSMB1808WGS</strain>
    </source>
</reference>
<dbReference type="GO" id="GO:0043565">
    <property type="term" value="F:sequence-specific DNA binding"/>
    <property type="evidence" value="ECO:0007669"/>
    <property type="project" value="TreeGrafter"/>
</dbReference>
<dbReference type="Gene3D" id="2.60.120.650">
    <property type="entry name" value="Cupin"/>
    <property type="match status" value="1"/>
</dbReference>
<evidence type="ECO:0000313" key="2">
    <source>
        <dbReference type="EMBL" id="KVP94095.1"/>
    </source>
</evidence>
<dbReference type="PANTHER" id="PTHR12480">
    <property type="entry name" value="ARGININE DEMETHYLASE AND LYSYL-HYDROXYLASE JMJD"/>
    <property type="match status" value="1"/>
</dbReference>
<dbReference type="Proteomes" id="UP000056453">
    <property type="component" value="Unassembled WGS sequence"/>
</dbReference>
<dbReference type="Pfam" id="PF13621">
    <property type="entry name" value="Cupin_8"/>
    <property type="match status" value="1"/>
</dbReference>
<dbReference type="PANTHER" id="PTHR12480:SF6">
    <property type="entry name" value="2-OXOGLUTARATE AND IRON-DEPENDENT OXYGENASE JMJD4"/>
    <property type="match status" value="1"/>
</dbReference>
<dbReference type="SMART" id="SM00558">
    <property type="entry name" value="JmjC"/>
    <property type="match status" value="1"/>
</dbReference>
<dbReference type="GO" id="GO:0045905">
    <property type="term" value="P:positive regulation of translational termination"/>
    <property type="evidence" value="ECO:0007669"/>
    <property type="project" value="TreeGrafter"/>
</dbReference>
<organism evidence="2 3">
    <name type="scientific">Burkholderia ubonensis</name>
    <dbReference type="NCBI Taxonomy" id="101571"/>
    <lineage>
        <taxon>Bacteria</taxon>
        <taxon>Pseudomonadati</taxon>
        <taxon>Pseudomonadota</taxon>
        <taxon>Betaproteobacteria</taxon>
        <taxon>Burkholderiales</taxon>
        <taxon>Burkholderiaceae</taxon>
        <taxon>Burkholderia</taxon>
        <taxon>Burkholderia cepacia complex</taxon>
    </lineage>
</organism>
<gene>
    <name evidence="2" type="ORF">WJ96_13135</name>
</gene>
<dbReference type="SUPFAM" id="SSF51197">
    <property type="entry name" value="Clavaminate synthase-like"/>
    <property type="match status" value="1"/>
</dbReference>